<dbReference type="Pfam" id="PF06080">
    <property type="entry name" value="DUF938"/>
    <property type="match status" value="1"/>
</dbReference>
<organism evidence="1 2">
    <name type="scientific">Rhizobium jaguaris</name>
    <dbReference type="NCBI Taxonomy" id="1312183"/>
    <lineage>
        <taxon>Bacteria</taxon>
        <taxon>Pseudomonadati</taxon>
        <taxon>Pseudomonadota</taxon>
        <taxon>Alphaproteobacteria</taxon>
        <taxon>Hyphomicrobiales</taxon>
        <taxon>Rhizobiaceae</taxon>
        <taxon>Rhizobium/Agrobacterium group</taxon>
        <taxon>Rhizobium</taxon>
    </lineage>
</organism>
<sequence length="218" mass="23868">MTQVDQRPDIDPYPLSPYVAWAGNRNKDPILTAFKEIFPTSGNVLELASGAGLHINYFAPHFSGVHFLPSDYDTDVFDTIESKRADAGNSNVADPIRIDLTDPSTFPDPKDQTFDVIFVINLFQVAPVSIQEGIARLSSSVLAADGFVAIYGPFKRDGHYTTGSNEAFDKEILAAGVTEWGLKDIGELEKAAAPHGLKLARTLDLPANNFILIFDRVR</sequence>
<dbReference type="EMBL" id="CP032697">
    <property type="protein sequence ID" value="AYG64441.1"/>
    <property type="molecule type" value="Genomic_DNA"/>
</dbReference>
<protein>
    <submittedName>
        <fullName evidence="1">DUF938 domain-containing protein</fullName>
    </submittedName>
</protein>
<dbReference type="AlphaFoldDB" id="A0A387G9E5"/>
<dbReference type="PANTHER" id="PTHR20974:SF0">
    <property type="entry name" value="UPF0585 PROTEIN CG18661"/>
    <property type="match status" value="1"/>
</dbReference>
<evidence type="ECO:0000313" key="1">
    <source>
        <dbReference type="EMBL" id="AYG64441.1"/>
    </source>
</evidence>
<dbReference type="OrthoDB" id="5525831at2"/>
<dbReference type="Gene3D" id="3.40.50.150">
    <property type="entry name" value="Vaccinia Virus protein VP39"/>
    <property type="match status" value="1"/>
</dbReference>
<keyword evidence="1" id="KW-0614">Plasmid</keyword>
<dbReference type="RefSeq" id="WP_120709332.1">
    <property type="nucleotide sequence ID" value="NZ_CP032697.1"/>
</dbReference>
<keyword evidence="2" id="KW-1185">Reference proteome</keyword>
<dbReference type="KEGG" id="rjg:CCGE525_37560"/>
<dbReference type="InterPro" id="IPR010342">
    <property type="entry name" value="DUF938"/>
</dbReference>
<dbReference type="CDD" id="cd02440">
    <property type="entry name" value="AdoMet_MTases"/>
    <property type="match status" value="1"/>
</dbReference>
<reference evidence="1 2" key="1">
    <citation type="submission" date="2018-10" db="EMBL/GenBank/DDBJ databases">
        <title>Rhizobium etli, R. leguminosarum and a new Rhizobium genospecies from Phaseolus dumosus.</title>
        <authorList>
            <person name="Ramirez-Puebla S.T."/>
            <person name="Rogel-Hernandez M.A."/>
            <person name="Guerrero G."/>
            <person name="Ormeno-Orrillo E."/>
            <person name="Martinez-Romero J.C."/>
            <person name="Negrete-Yankelevich S."/>
            <person name="Martinez-Romero E."/>
        </authorList>
    </citation>
    <scope>NUCLEOTIDE SEQUENCE [LARGE SCALE GENOMIC DNA]</scope>
    <source>
        <strain evidence="1 2">CCGE525</strain>
        <plasmid evidence="2">prccge525a</plasmid>
    </source>
</reference>
<dbReference type="PANTHER" id="PTHR20974">
    <property type="entry name" value="UPF0585 PROTEIN CG18661"/>
    <property type="match status" value="1"/>
</dbReference>
<dbReference type="InterPro" id="IPR029063">
    <property type="entry name" value="SAM-dependent_MTases_sf"/>
</dbReference>
<geneLocation type="plasmid" evidence="2">
    <name>prccge525a</name>
</geneLocation>
<dbReference type="SUPFAM" id="SSF53335">
    <property type="entry name" value="S-adenosyl-L-methionine-dependent methyltransferases"/>
    <property type="match status" value="1"/>
</dbReference>
<dbReference type="Proteomes" id="UP000282195">
    <property type="component" value="Plasmid pRCCGE525a"/>
</dbReference>
<gene>
    <name evidence="1" type="ORF">CCGE525_37560</name>
</gene>
<evidence type="ECO:0000313" key="2">
    <source>
        <dbReference type="Proteomes" id="UP000282195"/>
    </source>
</evidence>
<accession>A0A387G9E5</accession>
<name>A0A387G9E5_9HYPH</name>
<proteinExistence type="predicted"/>